<dbReference type="InterPro" id="IPR003595">
    <property type="entry name" value="Tyr_Pase_cat"/>
</dbReference>
<dbReference type="OrthoDB" id="6144703at2759"/>
<dbReference type="Gene3D" id="3.90.190.10">
    <property type="entry name" value="Protein tyrosine phosphatase superfamily"/>
    <property type="match status" value="1"/>
</dbReference>
<dbReference type="PROSITE" id="PS50056">
    <property type="entry name" value="TYR_PHOSPHATASE_2"/>
    <property type="match status" value="1"/>
</dbReference>
<dbReference type="FunFam" id="3.90.190.10:FF:000070">
    <property type="entry name" value="Receptor-type tyrosine-protein phosphatase kappa"/>
    <property type="match status" value="1"/>
</dbReference>
<dbReference type="GO" id="GO:0004725">
    <property type="term" value="F:protein tyrosine phosphatase activity"/>
    <property type="evidence" value="ECO:0007669"/>
    <property type="project" value="InterPro"/>
</dbReference>
<dbReference type="AlphaFoldDB" id="A0A4Y2HPH0"/>
<comment type="caution">
    <text evidence="3">The sequence shown here is derived from an EMBL/GenBank/DDBJ whole genome shotgun (WGS) entry which is preliminary data.</text>
</comment>
<dbReference type="EMBL" id="BGPR01002064">
    <property type="protein sequence ID" value="GBM67150.1"/>
    <property type="molecule type" value="Genomic_DNA"/>
</dbReference>
<dbReference type="InterPro" id="IPR000242">
    <property type="entry name" value="PTP_cat"/>
</dbReference>
<dbReference type="SMART" id="SM00404">
    <property type="entry name" value="PTPc_motif"/>
    <property type="match status" value="1"/>
</dbReference>
<dbReference type="InterPro" id="IPR029021">
    <property type="entry name" value="Prot-tyrosine_phosphatase-like"/>
</dbReference>
<name>A0A4Y2HPH0_ARAVE</name>
<reference evidence="3 4" key="1">
    <citation type="journal article" date="2019" name="Sci. Rep.">
        <title>Orb-weaving spider Araneus ventricosus genome elucidates the spidroin gene catalogue.</title>
        <authorList>
            <person name="Kono N."/>
            <person name="Nakamura H."/>
            <person name="Ohtoshi R."/>
            <person name="Moran D.A.P."/>
            <person name="Shinohara A."/>
            <person name="Yoshida Y."/>
            <person name="Fujiwara M."/>
            <person name="Mori M."/>
            <person name="Tomita M."/>
            <person name="Arakawa K."/>
        </authorList>
    </citation>
    <scope>NUCLEOTIDE SEQUENCE [LARGE SCALE GENOMIC DNA]</scope>
</reference>
<dbReference type="SUPFAM" id="SSF52799">
    <property type="entry name" value="(Phosphotyrosine protein) phosphatases II"/>
    <property type="match status" value="1"/>
</dbReference>
<evidence type="ECO:0000313" key="3">
    <source>
        <dbReference type="EMBL" id="GBM67150.1"/>
    </source>
</evidence>
<protein>
    <submittedName>
        <fullName evidence="3">Receptor-type tyrosine-protein phosphatase U</fullName>
    </submittedName>
</protein>
<dbReference type="InterPro" id="IPR050348">
    <property type="entry name" value="Protein-Tyr_Phosphatase"/>
</dbReference>
<keyword evidence="3" id="KW-0675">Receptor</keyword>
<evidence type="ECO:0000313" key="4">
    <source>
        <dbReference type="Proteomes" id="UP000499080"/>
    </source>
</evidence>
<feature type="domain" description="Tyrosine-protein phosphatase" evidence="1">
    <location>
        <begin position="1"/>
        <end position="241"/>
    </location>
</feature>
<evidence type="ECO:0000259" key="1">
    <source>
        <dbReference type="PROSITE" id="PS50055"/>
    </source>
</evidence>
<dbReference type="Pfam" id="PF00102">
    <property type="entry name" value="Y_phosphatase"/>
    <property type="match status" value="1"/>
</dbReference>
<dbReference type="SMART" id="SM00194">
    <property type="entry name" value="PTPc"/>
    <property type="match status" value="1"/>
</dbReference>
<feature type="domain" description="Tyrosine specific protein phosphatases" evidence="2">
    <location>
        <begin position="160"/>
        <end position="232"/>
    </location>
</feature>
<organism evidence="3 4">
    <name type="scientific">Araneus ventricosus</name>
    <name type="common">Orbweaver spider</name>
    <name type="synonym">Epeira ventricosa</name>
    <dbReference type="NCBI Taxonomy" id="182803"/>
    <lineage>
        <taxon>Eukaryota</taxon>
        <taxon>Metazoa</taxon>
        <taxon>Ecdysozoa</taxon>
        <taxon>Arthropoda</taxon>
        <taxon>Chelicerata</taxon>
        <taxon>Arachnida</taxon>
        <taxon>Araneae</taxon>
        <taxon>Araneomorphae</taxon>
        <taxon>Entelegynae</taxon>
        <taxon>Araneoidea</taxon>
        <taxon>Araneidae</taxon>
        <taxon>Araneus</taxon>
    </lineage>
</organism>
<dbReference type="InterPro" id="IPR000387">
    <property type="entry name" value="Tyr_Pase_dom"/>
</dbReference>
<proteinExistence type="predicted"/>
<sequence length="249" mass="28809">MINCLISTDNFRPYLTSFQSNDNTDYINAVFVDGYTRSKEYIATEWPLQRTVQDFWSLVYDHDCNTVVVLCNPPPSSTYPPFWPSEREKKKKYGPVFTVELVSSNHYPNIKTWIFKILKRVVSLTELMAGVKAEPKTTQVFQITCWPLGHKVPTSTNAVVELMNMVERWRQRSAYGPVIVLSTNGKSRVGVYCAACVAIEQVIQHGEVDVFQAVKTVRRHRPHLVENMTEYKYCYDLVLHYVLHYLNSL</sequence>
<dbReference type="PROSITE" id="PS50055">
    <property type="entry name" value="TYR_PHOSPHATASE_PTP"/>
    <property type="match status" value="1"/>
</dbReference>
<accession>A0A4Y2HPH0</accession>
<evidence type="ECO:0000259" key="2">
    <source>
        <dbReference type="PROSITE" id="PS50056"/>
    </source>
</evidence>
<dbReference type="PANTHER" id="PTHR19134:SF449">
    <property type="entry name" value="TYROSINE-PROTEIN PHOSPHATASE 1"/>
    <property type="match status" value="1"/>
</dbReference>
<dbReference type="GO" id="GO:0048666">
    <property type="term" value="P:neuron development"/>
    <property type="evidence" value="ECO:0007669"/>
    <property type="project" value="UniProtKB-ARBA"/>
</dbReference>
<keyword evidence="4" id="KW-1185">Reference proteome</keyword>
<gene>
    <name evidence="3" type="primary">PTPRU</name>
    <name evidence="3" type="ORF">AVEN_69593_1</name>
</gene>
<dbReference type="PANTHER" id="PTHR19134">
    <property type="entry name" value="RECEPTOR-TYPE TYROSINE-PROTEIN PHOSPHATASE"/>
    <property type="match status" value="1"/>
</dbReference>
<dbReference type="PRINTS" id="PR00700">
    <property type="entry name" value="PRTYPHPHTASE"/>
</dbReference>
<dbReference type="Proteomes" id="UP000499080">
    <property type="component" value="Unassembled WGS sequence"/>
</dbReference>